<dbReference type="NCBIfam" id="NF009751">
    <property type="entry name" value="PRK13261.1-1"/>
    <property type="match status" value="1"/>
</dbReference>
<evidence type="ECO:0000256" key="6">
    <source>
        <dbReference type="SAM" id="MobiDB-lite"/>
    </source>
</evidence>
<dbReference type="Pfam" id="PF02814">
    <property type="entry name" value="UreE_N"/>
    <property type="match status" value="1"/>
</dbReference>
<proteinExistence type="inferred from homology"/>
<feature type="domain" description="UreE urease accessory N-terminal" evidence="7">
    <location>
        <begin position="1"/>
        <end position="65"/>
    </location>
</feature>
<keyword evidence="4 5" id="KW-0143">Chaperone</keyword>
<dbReference type="GO" id="GO:0051082">
    <property type="term" value="F:unfolded protein binding"/>
    <property type="evidence" value="ECO:0007669"/>
    <property type="project" value="UniProtKB-UniRule"/>
</dbReference>
<dbReference type="OrthoDB" id="5421304at2"/>
<evidence type="ECO:0000256" key="4">
    <source>
        <dbReference type="ARBA" id="ARBA00023186"/>
    </source>
</evidence>
<dbReference type="EMBL" id="MDKE01000011">
    <property type="protein sequence ID" value="OIN12319.1"/>
    <property type="molecule type" value="Genomic_DNA"/>
</dbReference>
<evidence type="ECO:0000256" key="1">
    <source>
        <dbReference type="ARBA" id="ARBA00004496"/>
    </source>
</evidence>
<comment type="caution">
    <text evidence="8">The sequence shown here is derived from an EMBL/GenBank/DDBJ whole genome shotgun (WGS) entry which is preliminary data.</text>
</comment>
<dbReference type="GO" id="GO:0006457">
    <property type="term" value="P:protein folding"/>
    <property type="evidence" value="ECO:0007669"/>
    <property type="project" value="InterPro"/>
</dbReference>
<dbReference type="Gene3D" id="3.30.70.790">
    <property type="entry name" value="UreE, C-terminal domain"/>
    <property type="match status" value="1"/>
</dbReference>
<evidence type="ECO:0000259" key="7">
    <source>
        <dbReference type="SMART" id="SM00988"/>
    </source>
</evidence>
<dbReference type="GO" id="GO:0019627">
    <property type="term" value="P:urea metabolic process"/>
    <property type="evidence" value="ECO:0007669"/>
    <property type="project" value="InterPro"/>
</dbReference>
<comment type="similarity">
    <text evidence="5">Belongs to the UreE family.</text>
</comment>
<dbReference type="AlphaFoldDB" id="A0A1J4QFU5"/>
<dbReference type="GO" id="GO:0005737">
    <property type="term" value="C:cytoplasm"/>
    <property type="evidence" value="ECO:0007669"/>
    <property type="project" value="UniProtKB-SubCell"/>
</dbReference>
<evidence type="ECO:0000313" key="8">
    <source>
        <dbReference type="EMBL" id="OIN12319.1"/>
    </source>
</evidence>
<protein>
    <recommendedName>
        <fullName evidence="5">Urease accessory protein UreE</fullName>
    </recommendedName>
</protein>
<comment type="subcellular location">
    <subcellularLocation>
        <location evidence="1 5">Cytoplasm</location>
    </subcellularLocation>
</comment>
<organism evidence="8 9">
    <name type="scientific">Oceanisphaera psychrotolerans</name>
    <dbReference type="NCBI Taxonomy" id="1414654"/>
    <lineage>
        <taxon>Bacteria</taxon>
        <taxon>Pseudomonadati</taxon>
        <taxon>Pseudomonadota</taxon>
        <taxon>Gammaproteobacteria</taxon>
        <taxon>Aeromonadales</taxon>
        <taxon>Aeromonadaceae</taxon>
        <taxon>Oceanisphaera</taxon>
    </lineage>
</organism>
<dbReference type="InterPro" id="IPR036118">
    <property type="entry name" value="UreE_N_sf"/>
</dbReference>
<dbReference type="PIRSF" id="PIRSF036402">
    <property type="entry name" value="Ureas_acces_UreE"/>
    <property type="match status" value="1"/>
</dbReference>
<dbReference type="SMART" id="SM00988">
    <property type="entry name" value="UreE_N"/>
    <property type="match status" value="1"/>
</dbReference>
<feature type="compositionally biased region" description="Basic and acidic residues" evidence="6">
    <location>
        <begin position="149"/>
        <end position="158"/>
    </location>
</feature>
<dbReference type="CDD" id="cd00571">
    <property type="entry name" value="UreE"/>
    <property type="match status" value="1"/>
</dbReference>
<evidence type="ECO:0000256" key="5">
    <source>
        <dbReference type="HAMAP-Rule" id="MF_00822"/>
    </source>
</evidence>
<evidence type="ECO:0000313" key="9">
    <source>
        <dbReference type="Proteomes" id="UP000243073"/>
    </source>
</evidence>
<dbReference type="STRING" id="1414654.BFR47_01105"/>
<dbReference type="GO" id="GO:0016151">
    <property type="term" value="F:nickel cation binding"/>
    <property type="evidence" value="ECO:0007669"/>
    <property type="project" value="UniProtKB-UniRule"/>
</dbReference>
<dbReference type="Gene3D" id="2.60.260.20">
    <property type="entry name" value="Urease metallochaperone UreE, N-terminal domain"/>
    <property type="match status" value="1"/>
</dbReference>
<dbReference type="InterPro" id="IPR004029">
    <property type="entry name" value="UreE_N"/>
</dbReference>
<dbReference type="SUPFAM" id="SSF69737">
    <property type="entry name" value="Urease metallochaperone UreE, C-terminal domain"/>
    <property type="match status" value="1"/>
</dbReference>
<dbReference type="HAMAP" id="MF_00822">
    <property type="entry name" value="UreE"/>
    <property type="match status" value="1"/>
</dbReference>
<evidence type="ECO:0000256" key="3">
    <source>
        <dbReference type="ARBA" id="ARBA00022596"/>
    </source>
</evidence>
<keyword evidence="9" id="KW-1185">Reference proteome</keyword>
<dbReference type="GO" id="GO:0065003">
    <property type="term" value="P:protein-containing complex assembly"/>
    <property type="evidence" value="ECO:0007669"/>
    <property type="project" value="InterPro"/>
</dbReference>
<dbReference type="InterPro" id="IPR012406">
    <property type="entry name" value="UreE"/>
</dbReference>
<feature type="region of interest" description="Disordered" evidence="6">
    <location>
        <begin position="131"/>
        <end position="165"/>
    </location>
</feature>
<dbReference type="Pfam" id="PF05194">
    <property type="entry name" value="UreE_C"/>
    <property type="match status" value="1"/>
</dbReference>
<gene>
    <name evidence="5" type="primary">ureE</name>
    <name evidence="8" type="ORF">BFR47_01105</name>
</gene>
<sequence length="165" mass="18763">MLEIKTNLGLSKQQADDVLTLPYELRQRGRLKATTDQGVEVGLFLERGKVLSDGMLLKSECGRLIRVRAQEETVITASCDDWLAFARACYHLGNRHVPLQVGERWVRFQPDHVLQEMVLLFGLTAEQEQAPFDPENGAYSGGHHHGHHHHEDEPEHDHGHHGHHH</sequence>
<dbReference type="SUPFAM" id="SSF69287">
    <property type="entry name" value="Urease metallochaperone UreE, N-terminal domain"/>
    <property type="match status" value="1"/>
</dbReference>
<keyword evidence="3 5" id="KW-0533">Nickel</keyword>
<dbReference type="RefSeq" id="WP_071472094.1">
    <property type="nucleotide sequence ID" value="NZ_MDKE01000011.1"/>
</dbReference>
<keyword evidence="2 5" id="KW-0963">Cytoplasm</keyword>
<dbReference type="Proteomes" id="UP000243073">
    <property type="component" value="Unassembled WGS sequence"/>
</dbReference>
<name>A0A1J4QFU5_9GAMM</name>
<reference evidence="8 9" key="1">
    <citation type="submission" date="2016-07" db="EMBL/GenBank/DDBJ databases">
        <title>Draft Genome Sequence of Oceanisphaera psychrotolerans, isolated from coastal sediment samples.</title>
        <authorList>
            <person name="Zhuo S."/>
            <person name="Ruan Z."/>
        </authorList>
    </citation>
    <scope>NUCLEOTIDE SEQUENCE [LARGE SCALE GENOMIC DNA]</scope>
    <source>
        <strain evidence="8 9">LAM-WHM-ZC</strain>
    </source>
</reference>
<dbReference type="InterPro" id="IPR007864">
    <property type="entry name" value="UreE_C_dom"/>
</dbReference>
<evidence type="ECO:0000256" key="2">
    <source>
        <dbReference type="ARBA" id="ARBA00022490"/>
    </source>
</evidence>
<comment type="function">
    <text evidence="5">Involved in urease metallocenter assembly. Binds nickel. Probably functions as a nickel donor during metallocenter assembly.</text>
</comment>
<accession>A0A1J4QFU5</accession>